<dbReference type="AlphaFoldDB" id="A0AA39XFM3"/>
<evidence type="ECO:0000313" key="2">
    <source>
        <dbReference type="Proteomes" id="UP001175000"/>
    </source>
</evidence>
<gene>
    <name evidence="1" type="ORF">B0T14DRAFT_53338</name>
</gene>
<organism evidence="1 2">
    <name type="scientific">Immersiella caudata</name>
    <dbReference type="NCBI Taxonomy" id="314043"/>
    <lineage>
        <taxon>Eukaryota</taxon>
        <taxon>Fungi</taxon>
        <taxon>Dikarya</taxon>
        <taxon>Ascomycota</taxon>
        <taxon>Pezizomycotina</taxon>
        <taxon>Sordariomycetes</taxon>
        <taxon>Sordariomycetidae</taxon>
        <taxon>Sordariales</taxon>
        <taxon>Lasiosphaeriaceae</taxon>
        <taxon>Immersiella</taxon>
    </lineage>
</organism>
<keyword evidence="2" id="KW-1185">Reference proteome</keyword>
<dbReference type="Proteomes" id="UP001175000">
    <property type="component" value="Unassembled WGS sequence"/>
</dbReference>
<dbReference type="EMBL" id="JAULSU010000001">
    <property type="protein sequence ID" value="KAK0633108.1"/>
    <property type="molecule type" value="Genomic_DNA"/>
</dbReference>
<sequence length="255" mass="28276">MMRPAGVLRYCAAHHQVPARPDWSCTPNPGKSGIRLRAQNRSHEMPPQLLSQPCKLLSRTSHRMRARRCLRVRVPRRTFSPKGRPPIETKQKTACRDCDFTHNRTETNLSSLISTEHRCTAISPPLPSALNGGGVGCALRRRHRQTEGMCVSAPPYAPPLRYFARSTPSSTETTGWDSSASQRCGLRLRHLSASSLITNDNGITPLEAWRFASSVRISHKRSPAHSQSPSVLGRLTSHNGELLSSHHVCDNGKPM</sequence>
<protein>
    <submittedName>
        <fullName evidence="1">Uncharacterized protein</fullName>
    </submittedName>
</protein>
<reference evidence="1" key="1">
    <citation type="submission" date="2023-06" db="EMBL/GenBank/DDBJ databases">
        <title>Genome-scale phylogeny and comparative genomics of the fungal order Sordariales.</title>
        <authorList>
            <consortium name="Lawrence Berkeley National Laboratory"/>
            <person name="Hensen N."/>
            <person name="Bonometti L."/>
            <person name="Westerberg I."/>
            <person name="Brannstrom I.O."/>
            <person name="Guillou S."/>
            <person name="Cros-Aarteil S."/>
            <person name="Calhoun S."/>
            <person name="Haridas S."/>
            <person name="Kuo A."/>
            <person name="Mondo S."/>
            <person name="Pangilinan J."/>
            <person name="Riley R."/>
            <person name="Labutti K."/>
            <person name="Andreopoulos B."/>
            <person name="Lipzen A."/>
            <person name="Chen C."/>
            <person name="Yanf M."/>
            <person name="Daum C."/>
            <person name="Ng V."/>
            <person name="Clum A."/>
            <person name="Steindorff A."/>
            <person name="Ohm R."/>
            <person name="Martin F."/>
            <person name="Silar P."/>
            <person name="Natvig D."/>
            <person name="Lalanne C."/>
            <person name="Gautier V."/>
            <person name="Ament-Velasquez S.L."/>
            <person name="Kruys A."/>
            <person name="Hutchinson M.I."/>
            <person name="Powell A.J."/>
            <person name="Barry K."/>
            <person name="Miller A.N."/>
            <person name="Grigoriev I.V."/>
            <person name="Debuchy R."/>
            <person name="Gladieux P."/>
            <person name="Thoren M.H."/>
            <person name="Johannesson H."/>
        </authorList>
    </citation>
    <scope>NUCLEOTIDE SEQUENCE</scope>
    <source>
        <strain evidence="1">CBS 606.72</strain>
    </source>
</reference>
<accession>A0AA39XFM3</accession>
<name>A0AA39XFM3_9PEZI</name>
<evidence type="ECO:0000313" key="1">
    <source>
        <dbReference type="EMBL" id="KAK0633108.1"/>
    </source>
</evidence>
<proteinExistence type="predicted"/>
<comment type="caution">
    <text evidence="1">The sequence shown here is derived from an EMBL/GenBank/DDBJ whole genome shotgun (WGS) entry which is preliminary data.</text>
</comment>